<feature type="domain" description="DUF1996" evidence="2">
    <location>
        <begin position="36"/>
        <end position="288"/>
    </location>
</feature>
<keyword evidence="4" id="KW-1185">Reference proteome</keyword>
<proteinExistence type="predicted"/>
<reference evidence="3 4" key="1">
    <citation type="journal article" date="2019" name="Nat. Ecol. Evol.">
        <title>Megaphylogeny resolves global patterns of mushroom evolution.</title>
        <authorList>
            <person name="Varga T."/>
            <person name="Krizsan K."/>
            <person name="Foldi C."/>
            <person name="Dima B."/>
            <person name="Sanchez-Garcia M."/>
            <person name="Sanchez-Ramirez S."/>
            <person name="Szollosi G.J."/>
            <person name="Szarkandi J.G."/>
            <person name="Papp V."/>
            <person name="Albert L."/>
            <person name="Andreopoulos W."/>
            <person name="Angelini C."/>
            <person name="Antonin V."/>
            <person name="Barry K.W."/>
            <person name="Bougher N.L."/>
            <person name="Buchanan P."/>
            <person name="Buyck B."/>
            <person name="Bense V."/>
            <person name="Catcheside P."/>
            <person name="Chovatia M."/>
            <person name="Cooper J."/>
            <person name="Damon W."/>
            <person name="Desjardin D."/>
            <person name="Finy P."/>
            <person name="Geml J."/>
            <person name="Haridas S."/>
            <person name="Hughes K."/>
            <person name="Justo A."/>
            <person name="Karasinski D."/>
            <person name="Kautmanova I."/>
            <person name="Kiss B."/>
            <person name="Kocsube S."/>
            <person name="Kotiranta H."/>
            <person name="LaButti K.M."/>
            <person name="Lechner B.E."/>
            <person name="Liimatainen K."/>
            <person name="Lipzen A."/>
            <person name="Lukacs Z."/>
            <person name="Mihaltcheva S."/>
            <person name="Morgado L.N."/>
            <person name="Niskanen T."/>
            <person name="Noordeloos M.E."/>
            <person name="Ohm R.A."/>
            <person name="Ortiz-Santana B."/>
            <person name="Ovrebo C."/>
            <person name="Racz N."/>
            <person name="Riley R."/>
            <person name="Savchenko A."/>
            <person name="Shiryaev A."/>
            <person name="Soop K."/>
            <person name="Spirin V."/>
            <person name="Szebenyi C."/>
            <person name="Tomsovsky M."/>
            <person name="Tulloss R.E."/>
            <person name="Uehling J."/>
            <person name="Grigoriev I.V."/>
            <person name="Vagvolgyi C."/>
            <person name="Papp T."/>
            <person name="Martin F.M."/>
            <person name="Miettinen O."/>
            <person name="Hibbett D.S."/>
            <person name="Nagy L.G."/>
        </authorList>
    </citation>
    <scope>NUCLEOTIDE SEQUENCE [LARGE SCALE GENOMIC DNA]</scope>
    <source>
        <strain evidence="3 4">FP101781</strain>
    </source>
</reference>
<dbReference type="InterPro" id="IPR018535">
    <property type="entry name" value="DUF1996"/>
</dbReference>
<comment type="caution">
    <text evidence="3">The sequence shown here is derived from an EMBL/GenBank/DDBJ whole genome shotgun (WGS) entry which is preliminary data.</text>
</comment>
<evidence type="ECO:0000313" key="4">
    <source>
        <dbReference type="Proteomes" id="UP000298030"/>
    </source>
</evidence>
<keyword evidence="1" id="KW-0732">Signal</keyword>
<dbReference type="STRING" id="71717.A0A4Y7SY42"/>
<evidence type="ECO:0000259" key="2">
    <source>
        <dbReference type="Pfam" id="PF09362"/>
    </source>
</evidence>
<dbReference type="AlphaFoldDB" id="A0A4Y7SY42"/>
<feature type="signal peptide" evidence="1">
    <location>
        <begin position="1"/>
        <end position="21"/>
    </location>
</feature>
<sequence>MLPAFGALLATALLAVRGVHGLIRFPCSQLVTERFDPLVTPGQVSPHLHQIVGGNAFNLSMDPSLDLPNLASCTTCRFVEDKSNYWTAVMYFKHRNGSYIRVPQMANHNTGPGLQDGGMTVYYFQPVGGKLTAFPPGFRMRVGNPNLRTNSLDPQDIASRAVTLRCFEGLSYGVGAPGYDPADTFSFPPGPCSGGIRSNIYFPQCWDGKNLDSPDHESHVSHALGAFFGAECPETHPVHTPLLFMEIVWDTRPFNAPDMWPEDGSQPFIFSMGDPTGFGQHADYVFGWEGDSLQRAVDVCTGGDGIPTNCPELTVQDMDSMNACKQPAYVPEVVEGQYIERLPGCNPEQSGPDPATLIPVAECTEAPWSTAAPLPTVAPAVVTPPWTVCHSGPGSEPLVPNCDSIPPKTTSVGKAVPTPAVTGVAQA</sequence>
<evidence type="ECO:0000256" key="1">
    <source>
        <dbReference type="SAM" id="SignalP"/>
    </source>
</evidence>
<organism evidence="3 4">
    <name type="scientific">Coprinellus micaceus</name>
    <name type="common">Glistening ink-cap mushroom</name>
    <name type="synonym">Coprinus micaceus</name>
    <dbReference type="NCBI Taxonomy" id="71717"/>
    <lineage>
        <taxon>Eukaryota</taxon>
        <taxon>Fungi</taxon>
        <taxon>Dikarya</taxon>
        <taxon>Basidiomycota</taxon>
        <taxon>Agaricomycotina</taxon>
        <taxon>Agaricomycetes</taxon>
        <taxon>Agaricomycetidae</taxon>
        <taxon>Agaricales</taxon>
        <taxon>Agaricineae</taxon>
        <taxon>Psathyrellaceae</taxon>
        <taxon>Coprinellus</taxon>
    </lineage>
</organism>
<dbReference type="PANTHER" id="PTHR43662:SF3">
    <property type="entry name" value="DOMAIN PROTEIN, PUTATIVE (AFU_ORTHOLOGUE AFUA_6G11970)-RELATED"/>
    <property type="match status" value="1"/>
</dbReference>
<dbReference type="PANTHER" id="PTHR43662">
    <property type="match status" value="1"/>
</dbReference>
<dbReference type="Proteomes" id="UP000298030">
    <property type="component" value="Unassembled WGS sequence"/>
</dbReference>
<protein>
    <recommendedName>
        <fullName evidence="2">DUF1996 domain-containing protein</fullName>
    </recommendedName>
</protein>
<evidence type="ECO:0000313" key="3">
    <source>
        <dbReference type="EMBL" id="TEB26775.1"/>
    </source>
</evidence>
<feature type="chain" id="PRO_5021203933" description="DUF1996 domain-containing protein" evidence="1">
    <location>
        <begin position="22"/>
        <end position="427"/>
    </location>
</feature>
<dbReference type="EMBL" id="QPFP01000046">
    <property type="protein sequence ID" value="TEB26775.1"/>
    <property type="molecule type" value="Genomic_DNA"/>
</dbReference>
<gene>
    <name evidence="3" type="ORF">FA13DRAFT_1737182</name>
</gene>
<dbReference type="OrthoDB" id="74764at2759"/>
<name>A0A4Y7SY42_COPMI</name>
<accession>A0A4Y7SY42</accession>
<dbReference type="Pfam" id="PF09362">
    <property type="entry name" value="DUF1996"/>
    <property type="match status" value="1"/>
</dbReference>